<dbReference type="RefSeq" id="WP_407032273.1">
    <property type="nucleotide sequence ID" value="NZ_JAQGEF010000019.1"/>
</dbReference>
<evidence type="ECO:0000313" key="10">
    <source>
        <dbReference type="EMBL" id="MDA3615945.1"/>
    </source>
</evidence>
<keyword evidence="3 7" id="KW-1134">Transmembrane beta strand</keyword>
<keyword evidence="4 7" id="KW-0812">Transmembrane</keyword>
<accession>A0ABT4UMF3</accession>
<dbReference type="Proteomes" id="UP001210231">
    <property type="component" value="Unassembled WGS sequence"/>
</dbReference>
<evidence type="ECO:0000256" key="8">
    <source>
        <dbReference type="SAM" id="SignalP"/>
    </source>
</evidence>
<dbReference type="NCBIfam" id="TIGR04056">
    <property type="entry name" value="OMP_RagA_SusC"/>
    <property type="match status" value="1"/>
</dbReference>
<evidence type="ECO:0000256" key="6">
    <source>
        <dbReference type="ARBA" id="ARBA00023237"/>
    </source>
</evidence>
<dbReference type="InterPro" id="IPR039426">
    <property type="entry name" value="TonB-dep_rcpt-like"/>
</dbReference>
<dbReference type="SUPFAM" id="SSF49464">
    <property type="entry name" value="Carboxypeptidase regulatory domain-like"/>
    <property type="match status" value="1"/>
</dbReference>
<feature type="signal peptide" evidence="8">
    <location>
        <begin position="1"/>
        <end position="19"/>
    </location>
</feature>
<dbReference type="InterPro" id="IPR012910">
    <property type="entry name" value="Plug_dom"/>
</dbReference>
<gene>
    <name evidence="10" type="ORF">O3P16_14115</name>
</gene>
<feature type="domain" description="TonB-dependent receptor plug" evidence="9">
    <location>
        <begin position="122"/>
        <end position="225"/>
    </location>
</feature>
<keyword evidence="2 7" id="KW-0813">Transport</keyword>
<reference evidence="10 11" key="1">
    <citation type="submission" date="2022-12" db="EMBL/GenBank/DDBJ databases">
        <title>Chitinophagaceae gen. sp. nov., a new member of the family Chitinophagaceae, isolated from soil in a chemical factory.</title>
        <authorList>
            <person name="Ke Z."/>
        </authorList>
    </citation>
    <scope>NUCLEOTIDE SEQUENCE [LARGE SCALE GENOMIC DNA]</scope>
    <source>
        <strain evidence="10 11">LY-5</strain>
    </source>
</reference>
<dbReference type="InterPro" id="IPR036942">
    <property type="entry name" value="Beta-barrel_TonB_sf"/>
</dbReference>
<keyword evidence="8" id="KW-0732">Signal</keyword>
<comment type="similarity">
    <text evidence="7">Belongs to the TonB-dependent receptor family.</text>
</comment>
<dbReference type="InterPro" id="IPR037066">
    <property type="entry name" value="Plug_dom_sf"/>
</dbReference>
<name>A0ABT4UMF3_9BACT</name>
<dbReference type="InterPro" id="IPR023996">
    <property type="entry name" value="TonB-dep_OMP_SusC/RagA"/>
</dbReference>
<organism evidence="10 11">
    <name type="scientific">Polluticaenibacter yanchengensis</name>
    <dbReference type="NCBI Taxonomy" id="3014562"/>
    <lineage>
        <taxon>Bacteria</taxon>
        <taxon>Pseudomonadati</taxon>
        <taxon>Bacteroidota</taxon>
        <taxon>Chitinophagia</taxon>
        <taxon>Chitinophagales</taxon>
        <taxon>Chitinophagaceae</taxon>
        <taxon>Polluticaenibacter</taxon>
    </lineage>
</organism>
<evidence type="ECO:0000256" key="7">
    <source>
        <dbReference type="PROSITE-ProRule" id="PRU01360"/>
    </source>
</evidence>
<dbReference type="InterPro" id="IPR023997">
    <property type="entry name" value="TonB-dep_OMP_SusC/RagA_CS"/>
</dbReference>
<evidence type="ECO:0000313" key="11">
    <source>
        <dbReference type="Proteomes" id="UP001210231"/>
    </source>
</evidence>
<evidence type="ECO:0000259" key="9">
    <source>
        <dbReference type="Pfam" id="PF07715"/>
    </source>
</evidence>
<dbReference type="Pfam" id="PF07715">
    <property type="entry name" value="Plug"/>
    <property type="match status" value="1"/>
</dbReference>
<proteinExistence type="inferred from homology"/>
<evidence type="ECO:0000256" key="3">
    <source>
        <dbReference type="ARBA" id="ARBA00022452"/>
    </source>
</evidence>
<protein>
    <submittedName>
        <fullName evidence="10">SusC/RagA family TonB-linked outer membrane protein</fullName>
    </submittedName>
</protein>
<dbReference type="NCBIfam" id="TIGR04057">
    <property type="entry name" value="SusC_RagA_signa"/>
    <property type="match status" value="1"/>
</dbReference>
<comment type="subcellular location">
    <subcellularLocation>
        <location evidence="1 7">Cell outer membrane</location>
        <topology evidence="1 7">Multi-pass membrane protein</topology>
    </subcellularLocation>
</comment>
<evidence type="ECO:0000256" key="5">
    <source>
        <dbReference type="ARBA" id="ARBA00023136"/>
    </source>
</evidence>
<dbReference type="Gene3D" id="2.40.170.20">
    <property type="entry name" value="TonB-dependent receptor, beta-barrel domain"/>
    <property type="match status" value="1"/>
</dbReference>
<dbReference type="SUPFAM" id="SSF56935">
    <property type="entry name" value="Porins"/>
    <property type="match status" value="1"/>
</dbReference>
<keyword evidence="11" id="KW-1185">Reference proteome</keyword>
<comment type="caution">
    <text evidence="10">The sequence shown here is derived from an EMBL/GenBank/DDBJ whole genome shotgun (WGS) entry which is preliminary data.</text>
</comment>
<dbReference type="InterPro" id="IPR008969">
    <property type="entry name" value="CarboxyPept-like_regulatory"/>
</dbReference>
<dbReference type="Gene3D" id="2.170.130.10">
    <property type="entry name" value="TonB-dependent receptor, plug domain"/>
    <property type="match status" value="1"/>
</dbReference>
<sequence length="1066" mass="120410">MRKLNFVLLFLFYSLHVCAQDSGSLKGKIIKYDSQIPVQGASVKLSYKSKEKYFHSDSSGYFEVLNISYPVSINVSHIGLRDTTFTLKEPPGNTLVIQLYFGNSELSEVVVSTGFQKISKERASGSFDYIDNGLFNRQISTDVLSRLDGIASSVMFDNRALSGTPQISIRGLSTIFSDTKPLIILNNFPYEGDINNINPNDVENITVLKDASAASIWGVRAGNGVIVITTKKAAKNQPPAISFNTNMTFIQSPDMMQLPNMSSADYIDVEKMLFNNNFYDAIEQLGHIPLTPAVELMYKHKRGIITENQLQDELSKLATYDIRNDLNKYVYRNGLNQQYSLNVSGQNENMNYYISGGYDNNVGTINRNFKRYNLRSDNTIKLSKKLSLGASLYYTNTQTDGGRPTNFNSLYPYAQFADENGNALSIERYFRSVYTNAAETKGLLNWEYKPLEEINNVNDRLKTNSILINSGLNYNISKGFNASIKYQFENTQTSGRVLRDMNTYYTRNLINTYTQVALNGSITRPIPLGDILNESQRTINSQSLRAQLNYTKSWNKHQITGLAGAEARQAIIKSSQSVHYGYNPDILTSAFINYDTDYVLYSPNGGRAKIPYLYSPSELNDRFVSLFTNWAYTYLNRYNLTFSTRQDGSNLFGVKSNQRFTPLWSLGSSWLITNEKFVNITWLNLLKLRVTFGYSGNLNSNVSALPTMRYYNDGGNLTNTPYAIMVNPPNESLRWEKNGQLNIGLDFNLLRNRLKASLEFYEKNNTDLIGYMPIDQTTGAINPISSRGFSYLGNSASLKGRGFDVQLSSINIRKTIEWRTDLLYSHINTKVTEYLTPTNVLSNYLTGGAMISPIIGKPVYSIFALKWAGLDPNTGDPMGYLKNEASKDYAAIRNETRAEDLIYYGSATPTHFGAIRNTFTCKGLSISFNISYKFGFYFKRNSVFYGALYNGTGTHSDYNLRWQKPGDELFTQVPSMVYPNNANRDGYFYPNAEILISKGDNIRLQDINLSYQLNSLSQKLHIKKLELMMYATNLGIIWKADKHNVDPEFGNLSPLRTISFGIRASL</sequence>
<feature type="chain" id="PRO_5047019584" evidence="8">
    <location>
        <begin position="20"/>
        <end position="1066"/>
    </location>
</feature>
<evidence type="ECO:0000256" key="4">
    <source>
        <dbReference type="ARBA" id="ARBA00022692"/>
    </source>
</evidence>
<evidence type="ECO:0000256" key="2">
    <source>
        <dbReference type="ARBA" id="ARBA00022448"/>
    </source>
</evidence>
<dbReference type="EMBL" id="JAQGEF010000019">
    <property type="protein sequence ID" value="MDA3615945.1"/>
    <property type="molecule type" value="Genomic_DNA"/>
</dbReference>
<keyword evidence="6 7" id="KW-0998">Cell outer membrane</keyword>
<dbReference type="PROSITE" id="PS52016">
    <property type="entry name" value="TONB_DEPENDENT_REC_3"/>
    <property type="match status" value="1"/>
</dbReference>
<evidence type="ECO:0000256" key="1">
    <source>
        <dbReference type="ARBA" id="ARBA00004571"/>
    </source>
</evidence>
<keyword evidence="5 7" id="KW-0472">Membrane</keyword>